<dbReference type="EMBL" id="HBGI01000867">
    <property type="protein sequence ID" value="CAD9238813.1"/>
    <property type="molecule type" value="Transcribed_RNA"/>
</dbReference>
<keyword evidence="1" id="KW-0812">Transmembrane</keyword>
<organism evidence="2">
    <name type="scientific">Erythrolobus australicus</name>
    <dbReference type="NCBI Taxonomy" id="1077150"/>
    <lineage>
        <taxon>Eukaryota</taxon>
        <taxon>Rhodophyta</taxon>
        <taxon>Bangiophyceae</taxon>
        <taxon>Porphyridiales</taxon>
        <taxon>Porphyridiaceae</taxon>
        <taxon>Erythrolobus</taxon>
    </lineage>
</organism>
<protein>
    <submittedName>
        <fullName evidence="2">Uncharacterized protein</fullName>
    </submittedName>
</protein>
<accession>A0A7S1XGD6</accession>
<sequence length="260" mass="27633">MAFLSAANGGSAAWGLKKWPGSTSGVVRAARAGLCAPVREATRKSTVVMMSPRKLQTETRIGNNVLTTMPEQDSSVSTRRSTIVAALGGATLLLAKRLLIAGGAPQERILVLALLMGMPAAIRCCVTRASFCVETLRSAPKSVAMVDSELVEYSNRCFWTSIASVTGLYVAGLYSVPLGAALFTCAQLWHVIRSRVSMEAGMVSEVCRYERGMLVMGGSLCTAFAALSMMPTMAVMCASLFLSMYVLFGLTQYQSACLAL</sequence>
<reference evidence="2" key="1">
    <citation type="submission" date="2021-01" db="EMBL/GenBank/DDBJ databases">
        <authorList>
            <person name="Corre E."/>
            <person name="Pelletier E."/>
            <person name="Niang G."/>
            <person name="Scheremetjew M."/>
            <person name="Finn R."/>
            <person name="Kale V."/>
            <person name="Holt S."/>
            <person name="Cochrane G."/>
            <person name="Meng A."/>
            <person name="Brown T."/>
            <person name="Cohen L."/>
        </authorList>
    </citation>
    <scope>NUCLEOTIDE SEQUENCE</scope>
    <source>
        <strain evidence="2">CCMP3124</strain>
    </source>
</reference>
<evidence type="ECO:0000256" key="1">
    <source>
        <dbReference type="SAM" id="Phobius"/>
    </source>
</evidence>
<name>A0A7S1XGD6_9RHOD</name>
<gene>
    <name evidence="2" type="ORF">EAUS1353_LOCUS543</name>
</gene>
<keyword evidence="1" id="KW-0472">Membrane</keyword>
<feature type="transmembrane region" description="Helical" evidence="1">
    <location>
        <begin position="213"/>
        <end position="246"/>
    </location>
</feature>
<feature type="transmembrane region" description="Helical" evidence="1">
    <location>
        <begin position="168"/>
        <end position="192"/>
    </location>
</feature>
<dbReference type="AlphaFoldDB" id="A0A7S1XGD6"/>
<proteinExistence type="predicted"/>
<keyword evidence="1" id="KW-1133">Transmembrane helix</keyword>
<evidence type="ECO:0000313" key="2">
    <source>
        <dbReference type="EMBL" id="CAD9238813.1"/>
    </source>
</evidence>